<dbReference type="PANTHER" id="PTHR45436">
    <property type="entry name" value="SENSOR HISTIDINE KINASE YKOH"/>
    <property type="match status" value="1"/>
</dbReference>
<dbReference type="Proteomes" id="UP000193804">
    <property type="component" value="Unassembled WGS sequence"/>
</dbReference>
<dbReference type="OrthoDB" id="1522504at2"/>
<dbReference type="EMBL" id="FXAW01000001">
    <property type="protein sequence ID" value="SMG12444.1"/>
    <property type="molecule type" value="Genomic_DNA"/>
</dbReference>
<dbReference type="Pfam" id="PF00512">
    <property type="entry name" value="HisKA"/>
    <property type="match status" value="1"/>
</dbReference>
<evidence type="ECO:0000313" key="10">
    <source>
        <dbReference type="EMBL" id="SMG12444.1"/>
    </source>
</evidence>
<organism evidence="10 11">
    <name type="scientific">Marivirga sericea</name>
    <dbReference type="NCBI Taxonomy" id="1028"/>
    <lineage>
        <taxon>Bacteria</taxon>
        <taxon>Pseudomonadati</taxon>
        <taxon>Bacteroidota</taxon>
        <taxon>Cytophagia</taxon>
        <taxon>Cytophagales</taxon>
        <taxon>Marivirgaceae</taxon>
        <taxon>Marivirga</taxon>
    </lineage>
</organism>
<dbReference type="AlphaFoldDB" id="A0A1X7IDN8"/>
<comment type="catalytic activity">
    <reaction evidence="1">
        <text>ATP + protein L-histidine = ADP + protein N-phospho-L-histidine.</text>
        <dbReference type="EC" id="2.7.13.3"/>
    </reaction>
</comment>
<dbReference type="CDD" id="cd00082">
    <property type="entry name" value="HisKA"/>
    <property type="match status" value="1"/>
</dbReference>
<dbReference type="SUPFAM" id="SSF55874">
    <property type="entry name" value="ATPase domain of HSP90 chaperone/DNA topoisomerase II/histidine kinase"/>
    <property type="match status" value="1"/>
</dbReference>
<dbReference type="STRING" id="1028.SAMN05661096_00508"/>
<dbReference type="InterPro" id="IPR036097">
    <property type="entry name" value="HisK_dim/P_sf"/>
</dbReference>
<keyword evidence="11" id="KW-1185">Reference proteome</keyword>
<sequence>MRLITKIVFIFLGLSLIVFFIGGIVTVQIISNEVKKEERWFLQERLTSTERYIERRQPTKDIIRDKVIILPQEDSLEIDNIIFSDTIVHHSTLERPEQHNKLEVGKKIEGRFYKIILYDIIIEQDDIVDGIVESLVKTYILLLVVVLLGSWLLSRRLLKPFESTLSAIKKFDIKENEPFKLPDTGTLEFKRLNAFIDQMSQKVMADYQSLKEFTENASHEIQTPISIAKGKLELLQDGDLDEGQKQLVSDAAKSLSNLSKLGNALTLLAKIDNQEFEQKESVDVSNTLLDFIDEYEELIFLKGISLSKKIESDVEWYIHPVLLEILITNLLNNAIKHNLAEDGFIKVYLEKNQLIIENSGKPIGHSPELLFARFKKGNQSSSSLGLGLAIIHKICTVTGLQISYSNKEQLHQITIES</sequence>
<keyword evidence="7 8" id="KW-1133">Transmembrane helix</keyword>
<dbReference type="Gene3D" id="3.30.565.10">
    <property type="entry name" value="Histidine kinase-like ATPase, C-terminal domain"/>
    <property type="match status" value="1"/>
</dbReference>
<dbReference type="InterPro" id="IPR003594">
    <property type="entry name" value="HATPase_dom"/>
</dbReference>
<keyword evidence="4" id="KW-0808">Transferase</keyword>
<evidence type="ECO:0000256" key="4">
    <source>
        <dbReference type="ARBA" id="ARBA00022679"/>
    </source>
</evidence>
<dbReference type="GO" id="GO:0000155">
    <property type="term" value="F:phosphorelay sensor kinase activity"/>
    <property type="evidence" value="ECO:0007669"/>
    <property type="project" value="InterPro"/>
</dbReference>
<dbReference type="PROSITE" id="PS50109">
    <property type="entry name" value="HIS_KIN"/>
    <property type="match status" value="1"/>
</dbReference>
<dbReference type="GO" id="GO:0005886">
    <property type="term" value="C:plasma membrane"/>
    <property type="evidence" value="ECO:0007669"/>
    <property type="project" value="TreeGrafter"/>
</dbReference>
<dbReference type="SMART" id="SM00387">
    <property type="entry name" value="HATPase_c"/>
    <property type="match status" value="1"/>
</dbReference>
<name>A0A1X7IDN8_9BACT</name>
<evidence type="ECO:0000256" key="1">
    <source>
        <dbReference type="ARBA" id="ARBA00000085"/>
    </source>
</evidence>
<accession>A0A1X7IDN8</accession>
<evidence type="ECO:0000256" key="8">
    <source>
        <dbReference type="SAM" id="Phobius"/>
    </source>
</evidence>
<evidence type="ECO:0000259" key="9">
    <source>
        <dbReference type="PROSITE" id="PS50109"/>
    </source>
</evidence>
<dbReference type="InterPro" id="IPR003661">
    <property type="entry name" value="HisK_dim/P_dom"/>
</dbReference>
<dbReference type="EC" id="2.7.13.3" evidence="2"/>
<feature type="transmembrane region" description="Helical" evidence="8">
    <location>
        <begin position="7"/>
        <end position="30"/>
    </location>
</feature>
<gene>
    <name evidence="10" type="ORF">SAMN05661096_00508</name>
</gene>
<dbReference type="SUPFAM" id="SSF47384">
    <property type="entry name" value="Homodimeric domain of signal transducing histidine kinase"/>
    <property type="match status" value="1"/>
</dbReference>
<dbReference type="InterPro" id="IPR050428">
    <property type="entry name" value="TCS_sensor_his_kinase"/>
</dbReference>
<proteinExistence type="predicted"/>
<feature type="domain" description="Histidine kinase" evidence="9">
    <location>
        <begin position="216"/>
        <end position="417"/>
    </location>
</feature>
<dbReference type="InterPro" id="IPR036890">
    <property type="entry name" value="HATPase_C_sf"/>
</dbReference>
<dbReference type="PANTHER" id="PTHR45436:SF5">
    <property type="entry name" value="SENSOR HISTIDINE KINASE TRCS"/>
    <property type="match status" value="1"/>
</dbReference>
<keyword evidence="3" id="KW-0597">Phosphoprotein</keyword>
<evidence type="ECO:0000256" key="7">
    <source>
        <dbReference type="ARBA" id="ARBA00022989"/>
    </source>
</evidence>
<evidence type="ECO:0000256" key="6">
    <source>
        <dbReference type="ARBA" id="ARBA00022777"/>
    </source>
</evidence>
<evidence type="ECO:0000256" key="2">
    <source>
        <dbReference type="ARBA" id="ARBA00012438"/>
    </source>
</evidence>
<evidence type="ECO:0000256" key="5">
    <source>
        <dbReference type="ARBA" id="ARBA00022692"/>
    </source>
</evidence>
<evidence type="ECO:0000256" key="3">
    <source>
        <dbReference type="ARBA" id="ARBA00022553"/>
    </source>
</evidence>
<reference evidence="11" key="1">
    <citation type="submission" date="2017-04" db="EMBL/GenBank/DDBJ databases">
        <authorList>
            <person name="Varghese N."/>
            <person name="Submissions S."/>
        </authorList>
    </citation>
    <scope>NUCLEOTIDE SEQUENCE [LARGE SCALE GENOMIC DNA]</scope>
    <source>
        <strain evidence="11">DSM 4125</strain>
    </source>
</reference>
<dbReference type="Gene3D" id="1.10.287.130">
    <property type="match status" value="1"/>
</dbReference>
<evidence type="ECO:0000313" key="11">
    <source>
        <dbReference type="Proteomes" id="UP000193804"/>
    </source>
</evidence>
<keyword evidence="8" id="KW-0472">Membrane</keyword>
<dbReference type="Pfam" id="PF02518">
    <property type="entry name" value="HATPase_c"/>
    <property type="match status" value="1"/>
</dbReference>
<dbReference type="InterPro" id="IPR005467">
    <property type="entry name" value="His_kinase_dom"/>
</dbReference>
<keyword evidence="6 10" id="KW-0418">Kinase</keyword>
<dbReference type="RefSeq" id="WP_085515511.1">
    <property type="nucleotide sequence ID" value="NZ_FXAW01000001.1"/>
</dbReference>
<keyword evidence="5 8" id="KW-0812">Transmembrane</keyword>
<dbReference type="SMART" id="SM00388">
    <property type="entry name" value="HisKA"/>
    <property type="match status" value="1"/>
</dbReference>
<protein>
    <recommendedName>
        <fullName evidence="2">histidine kinase</fullName>
        <ecNumber evidence="2">2.7.13.3</ecNumber>
    </recommendedName>
</protein>